<evidence type="ECO:0000313" key="2">
    <source>
        <dbReference type="EMBL" id="CAF4714228.1"/>
    </source>
</evidence>
<sequence>MFFFYITLICVFKQLFAIDLFIYNSFTELRENKHGQGTLTYSFKNDAYVNIISGSISWIGTPFIRQELFSTSSSLKGAKVIVKESSACGCTTIKATIIDPTSMLLQNERTQSYFYADPRSIQYVSTPLNDNGYQLKIIFSNKNEAYSGILSYLTTGITWAPNYDLFLTDGAKWTFDAYVNIKNAQQGQYNVNNTYLIGGNVQLASSIPLVSIFTAPLMKTAMASSSQSSSNVQFDTEQQGLYSYSFHNGYTLQGLSTIRMPFVNIHPTYKFYYEASSSIETGQYQGVFMRMYDLTPDSFMPAGVLTIRQNGTLLGQANLPDIPSNYTQTISLGQNNDIRYVVNGNMTSSILSNNIVTTRTFYLIISITNYQDKVIQAKLQLYGAIQTILNSSTCQSAMINGNYLVIVANLASGQKQQCTAKVTLKYT</sequence>
<evidence type="ECO:0000313" key="3">
    <source>
        <dbReference type="Proteomes" id="UP000663824"/>
    </source>
</evidence>
<protein>
    <submittedName>
        <fullName evidence="1">Uncharacterized protein</fullName>
    </submittedName>
</protein>
<dbReference type="PANTHER" id="PTHR38075:SF1">
    <property type="entry name" value="DUF4139 DOMAIN-CONTAINING PROTEIN"/>
    <property type="match status" value="1"/>
</dbReference>
<gene>
    <name evidence="1" type="ORF">MBJ925_LOCUS6964</name>
    <name evidence="2" type="ORF">SMN809_LOCUS43575</name>
</gene>
<dbReference type="EMBL" id="CAJNRE010002319">
    <property type="protein sequence ID" value="CAF1974285.1"/>
    <property type="molecule type" value="Genomic_DNA"/>
</dbReference>
<dbReference type="AlphaFoldDB" id="A0A816LV25"/>
<accession>A0A816LV25</accession>
<organism evidence="1 3">
    <name type="scientific">Rotaria magnacalcarata</name>
    <dbReference type="NCBI Taxonomy" id="392030"/>
    <lineage>
        <taxon>Eukaryota</taxon>
        <taxon>Metazoa</taxon>
        <taxon>Spiralia</taxon>
        <taxon>Gnathifera</taxon>
        <taxon>Rotifera</taxon>
        <taxon>Eurotatoria</taxon>
        <taxon>Bdelloidea</taxon>
        <taxon>Philodinida</taxon>
        <taxon>Philodinidae</taxon>
        <taxon>Rotaria</taxon>
    </lineage>
</organism>
<dbReference type="PANTHER" id="PTHR38075">
    <property type="entry name" value="DUF4139 DOMAIN-CONTAINING PROTEIN"/>
    <property type="match status" value="1"/>
</dbReference>
<dbReference type="Proteomes" id="UP000663824">
    <property type="component" value="Unassembled WGS sequence"/>
</dbReference>
<name>A0A816LV25_9BILA</name>
<dbReference type="EMBL" id="CAJOBI010128756">
    <property type="protein sequence ID" value="CAF4714228.1"/>
    <property type="molecule type" value="Genomic_DNA"/>
</dbReference>
<reference evidence="1" key="1">
    <citation type="submission" date="2021-02" db="EMBL/GenBank/DDBJ databases">
        <authorList>
            <person name="Nowell W R."/>
        </authorList>
    </citation>
    <scope>NUCLEOTIDE SEQUENCE</scope>
</reference>
<evidence type="ECO:0000313" key="1">
    <source>
        <dbReference type="EMBL" id="CAF1974285.1"/>
    </source>
</evidence>
<proteinExistence type="predicted"/>
<dbReference type="Proteomes" id="UP000676336">
    <property type="component" value="Unassembled WGS sequence"/>
</dbReference>
<comment type="caution">
    <text evidence="1">The sequence shown here is derived from an EMBL/GenBank/DDBJ whole genome shotgun (WGS) entry which is preliminary data.</text>
</comment>